<evidence type="ECO:0000313" key="2">
    <source>
        <dbReference type="Proteomes" id="UP001331761"/>
    </source>
</evidence>
<proteinExistence type="predicted"/>
<name>A0AAN8IUC1_TRICO</name>
<protein>
    <recommendedName>
        <fullName evidence="3">WAP domain-containing protein</fullName>
    </recommendedName>
</protein>
<accession>A0AAN8IUC1</accession>
<sequence length="87" mass="9854">MCNCSIFSTSCRESKLCEPGLICHSWAGYCCENKSRGRAVNMCHASGAMDTPCNSLRFAKWCFEDFHCRNTPRQKCCPTQCGYKICH</sequence>
<comment type="caution">
    <text evidence="1">The sequence shown here is derived from an EMBL/GenBank/DDBJ whole genome shotgun (WGS) entry which is preliminary data.</text>
</comment>
<dbReference type="PANTHER" id="PTHR36938:SF1">
    <property type="entry name" value="WAP DOMAIN-CONTAINING PROTEIN"/>
    <property type="match status" value="1"/>
</dbReference>
<dbReference type="AlphaFoldDB" id="A0AAN8IUC1"/>
<organism evidence="1 2">
    <name type="scientific">Trichostrongylus colubriformis</name>
    <name type="common">Black scour worm</name>
    <dbReference type="NCBI Taxonomy" id="6319"/>
    <lineage>
        <taxon>Eukaryota</taxon>
        <taxon>Metazoa</taxon>
        <taxon>Ecdysozoa</taxon>
        <taxon>Nematoda</taxon>
        <taxon>Chromadorea</taxon>
        <taxon>Rhabditida</taxon>
        <taxon>Rhabditina</taxon>
        <taxon>Rhabditomorpha</taxon>
        <taxon>Strongyloidea</taxon>
        <taxon>Trichostrongylidae</taxon>
        <taxon>Trichostrongylus</taxon>
    </lineage>
</organism>
<evidence type="ECO:0008006" key="3">
    <source>
        <dbReference type="Google" id="ProtNLM"/>
    </source>
</evidence>
<dbReference type="PANTHER" id="PTHR36938">
    <property type="entry name" value="PROTEIN CBG26935"/>
    <property type="match status" value="1"/>
</dbReference>
<dbReference type="Proteomes" id="UP001331761">
    <property type="component" value="Unassembled WGS sequence"/>
</dbReference>
<reference evidence="1 2" key="1">
    <citation type="submission" date="2019-10" db="EMBL/GenBank/DDBJ databases">
        <title>Assembly and Annotation for the nematode Trichostrongylus colubriformis.</title>
        <authorList>
            <person name="Martin J."/>
        </authorList>
    </citation>
    <scope>NUCLEOTIDE SEQUENCE [LARGE SCALE GENOMIC DNA]</scope>
    <source>
        <strain evidence="1">G859</strain>
        <tissue evidence="1">Whole worm</tissue>
    </source>
</reference>
<evidence type="ECO:0000313" key="1">
    <source>
        <dbReference type="EMBL" id="KAK5981857.1"/>
    </source>
</evidence>
<keyword evidence="2" id="KW-1185">Reference proteome</keyword>
<dbReference type="EMBL" id="WIXE01005825">
    <property type="protein sequence ID" value="KAK5981857.1"/>
    <property type="molecule type" value="Genomic_DNA"/>
</dbReference>
<gene>
    <name evidence="1" type="ORF">GCK32_020622</name>
</gene>